<feature type="transmembrane region" description="Helical" evidence="7">
    <location>
        <begin position="99"/>
        <end position="123"/>
    </location>
</feature>
<dbReference type="Proteomes" id="UP001589608">
    <property type="component" value="Unassembled WGS sequence"/>
</dbReference>
<evidence type="ECO:0000313" key="9">
    <source>
        <dbReference type="Proteomes" id="UP001589608"/>
    </source>
</evidence>
<evidence type="ECO:0000256" key="5">
    <source>
        <dbReference type="ARBA" id="ARBA00023136"/>
    </source>
</evidence>
<evidence type="ECO:0000256" key="7">
    <source>
        <dbReference type="SAM" id="Phobius"/>
    </source>
</evidence>
<keyword evidence="5 7" id="KW-0472">Membrane</keyword>
<evidence type="ECO:0000256" key="4">
    <source>
        <dbReference type="ARBA" id="ARBA00022989"/>
    </source>
</evidence>
<reference evidence="8 9" key="1">
    <citation type="submission" date="2024-09" db="EMBL/GenBank/DDBJ databases">
        <authorList>
            <person name="Sun Q."/>
            <person name="Mori K."/>
        </authorList>
    </citation>
    <scope>NUCLEOTIDE SEQUENCE [LARGE SCALE GENOMIC DNA]</scope>
    <source>
        <strain evidence="8 9">JCM 3307</strain>
    </source>
</reference>
<dbReference type="EMBL" id="JBHMCA010000077">
    <property type="protein sequence ID" value="MFB9450311.1"/>
    <property type="molecule type" value="Genomic_DNA"/>
</dbReference>
<dbReference type="PANTHER" id="PTHR30250:SF11">
    <property type="entry name" value="O-ANTIGEN TRANSPORTER-RELATED"/>
    <property type="match status" value="1"/>
</dbReference>
<comment type="caution">
    <text evidence="8">The sequence shown here is derived from an EMBL/GenBank/DDBJ whole genome shotgun (WGS) entry which is preliminary data.</text>
</comment>
<gene>
    <name evidence="8" type="ORF">ACFFTR_45140</name>
</gene>
<feature type="transmembrane region" description="Helical" evidence="7">
    <location>
        <begin position="381"/>
        <end position="399"/>
    </location>
</feature>
<proteinExistence type="predicted"/>
<feature type="transmembrane region" description="Helical" evidence="7">
    <location>
        <begin position="62"/>
        <end position="87"/>
    </location>
</feature>
<evidence type="ECO:0000256" key="1">
    <source>
        <dbReference type="ARBA" id="ARBA00004651"/>
    </source>
</evidence>
<evidence type="ECO:0000256" key="2">
    <source>
        <dbReference type="ARBA" id="ARBA00022475"/>
    </source>
</evidence>
<organism evidence="8 9">
    <name type="scientific">Dactylosporangium vinaceum</name>
    <dbReference type="NCBI Taxonomy" id="53362"/>
    <lineage>
        <taxon>Bacteria</taxon>
        <taxon>Bacillati</taxon>
        <taxon>Actinomycetota</taxon>
        <taxon>Actinomycetes</taxon>
        <taxon>Micromonosporales</taxon>
        <taxon>Micromonosporaceae</taxon>
        <taxon>Dactylosporangium</taxon>
    </lineage>
</organism>
<accession>A0ABV5MN98</accession>
<keyword evidence="2" id="KW-1003">Cell membrane</keyword>
<feature type="transmembrane region" description="Helical" evidence="7">
    <location>
        <begin position="26"/>
        <end position="50"/>
    </location>
</feature>
<evidence type="ECO:0000313" key="8">
    <source>
        <dbReference type="EMBL" id="MFB9450311.1"/>
    </source>
</evidence>
<sequence length="458" mass="48616">MTVYEGTSAARPDRRFGRAARRHFDLLMNSGSLMGTTVVTSVLGFAYWWVAARVLPAEVVGSASAAVSALTLVGTLSMFGMGTLLISELPRLPDPGKRWNFIVTCLLVATTAAAVGGLVYVGLARFAIPGLRHSVGSWPMTLMLLAGVVVTATTLVLDDGLLGLMAGPLQLLRNTYFALGKLLLLAALPFLPIVVRPGHLLATWVVGGLLSVLLLAFSLRRRGLSASARPAWSMLRGRLGQALEHNALNLALFVPRTVQPLVVAAVISPAATAAFYTMYMIFSFLTMLPNNLATTLFAAAAGNMAALRAKVRMALLLSVGLGVPASVVLALIARPVMGLFGATYVNLAGTALAILALTYSALLFRPLYFAIARVRGRVPQASVFAVVAGVAELGASWYGGSHNGLTGLALWLAAMWVLQGLYTAPTVLRVALRRPDAWKHAPGRHGRHRIPSQRRPVQ</sequence>
<feature type="transmembrane region" description="Helical" evidence="7">
    <location>
        <begin position="261"/>
        <end position="282"/>
    </location>
</feature>
<feature type="transmembrane region" description="Helical" evidence="7">
    <location>
        <begin position="201"/>
        <end position="219"/>
    </location>
</feature>
<feature type="compositionally biased region" description="Basic residues" evidence="6">
    <location>
        <begin position="441"/>
        <end position="458"/>
    </location>
</feature>
<feature type="transmembrane region" description="Helical" evidence="7">
    <location>
        <begin position="288"/>
        <end position="307"/>
    </location>
</feature>
<dbReference type="PANTHER" id="PTHR30250">
    <property type="entry name" value="PST FAMILY PREDICTED COLANIC ACID TRANSPORTER"/>
    <property type="match status" value="1"/>
</dbReference>
<evidence type="ECO:0000256" key="6">
    <source>
        <dbReference type="SAM" id="MobiDB-lite"/>
    </source>
</evidence>
<feature type="region of interest" description="Disordered" evidence="6">
    <location>
        <begin position="439"/>
        <end position="458"/>
    </location>
</feature>
<evidence type="ECO:0000256" key="3">
    <source>
        <dbReference type="ARBA" id="ARBA00022692"/>
    </source>
</evidence>
<feature type="transmembrane region" description="Helical" evidence="7">
    <location>
        <begin position="176"/>
        <end position="195"/>
    </location>
</feature>
<feature type="transmembrane region" description="Helical" evidence="7">
    <location>
        <begin position="314"/>
        <end position="333"/>
    </location>
</feature>
<keyword evidence="9" id="KW-1185">Reference proteome</keyword>
<comment type="subcellular location">
    <subcellularLocation>
        <location evidence="1">Cell membrane</location>
        <topology evidence="1">Multi-pass membrane protein</topology>
    </subcellularLocation>
</comment>
<dbReference type="InterPro" id="IPR050833">
    <property type="entry name" value="Poly_Biosynth_Transport"/>
</dbReference>
<dbReference type="RefSeq" id="WP_223101375.1">
    <property type="nucleotide sequence ID" value="NZ_CP061913.1"/>
</dbReference>
<feature type="transmembrane region" description="Helical" evidence="7">
    <location>
        <begin position="405"/>
        <end position="424"/>
    </location>
</feature>
<protein>
    <submittedName>
        <fullName evidence="8">Lipopolysaccharide biosynthesis protein</fullName>
    </submittedName>
</protein>
<name>A0ABV5MN98_9ACTN</name>
<feature type="transmembrane region" description="Helical" evidence="7">
    <location>
        <begin position="345"/>
        <end position="369"/>
    </location>
</feature>
<keyword evidence="4 7" id="KW-1133">Transmembrane helix</keyword>
<feature type="transmembrane region" description="Helical" evidence="7">
    <location>
        <begin position="143"/>
        <end position="164"/>
    </location>
</feature>
<keyword evidence="3 7" id="KW-0812">Transmembrane</keyword>